<feature type="compositionally biased region" description="Pro residues" evidence="1">
    <location>
        <begin position="38"/>
        <end position="54"/>
    </location>
</feature>
<feature type="region of interest" description="Disordered" evidence="1">
    <location>
        <begin position="1"/>
        <end position="136"/>
    </location>
</feature>
<keyword evidence="2" id="KW-0812">Transmembrane</keyword>
<keyword evidence="2" id="KW-1133">Transmembrane helix</keyword>
<evidence type="ECO:0000313" key="4">
    <source>
        <dbReference type="Proteomes" id="UP000487268"/>
    </source>
</evidence>
<evidence type="ECO:0000256" key="1">
    <source>
        <dbReference type="SAM" id="MobiDB-lite"/>
    </source>
</evidence>
<dbReference type="Proteomes" id="UP000487268">
    <property type="component" value="Unassembled WGS sequence"/>
</dbReference>
<protein>
    <submittedName>
        <fullName evidence="3">Uncharacterized protein</fullName>
    </submittedName>
</protein>
<accession>A0A7K0BTB6</accession>
<name>A0A7K0BTB6_9ACTN</name>
<feature type="transmembrane region" description="Helical" evidence="2">
    <location>
        <begin position="139"/>
        <end position="159"/>
    </location>
</feature>
<feature type="compositionally biased region" description="Low complexity" evidence="1">
    <location>
        <begin position="175"/>
        <end position="185"/>
    </location>
</feature>
<comment type="caution">
    <text evidence="3">The sequence shown here is derived from an EMBL/GenBank/DDBJ whole genome shotgun (WGS) entry which is preliminary data.</text>
</comment>
<evidence type="ECO:0000313" key="3">
    <source>
        <dbReference type="EMBL" id="MQY04430.1"/>
    </source>
</evidence>
<feature type="compositionally biased region" description="Pro residues" evidence="1">
    <location>
        <begin position="85"/>
        <end position="94"/>
    </location>
</feature>
<reference evidence="3 4" key="1">
    <citation type="submission" date="2019-10" db="EMBL/GenBank/DDBJ databases">
        <title>Actinomadura rubteroloni sp. nov. and Actinomadura macrotermitis sp. nov., isolated from the gut of fungus growing-termite Macrotermes natalensis.</title>
        <authorList>
            <person name="Benndorf R."/>
            <person name="Martin K."/>
            <person name="Kuefner M."/>
            <person name="De Beer W."/>
            <person name="Kaster A.-K."/>
            <person name="Vollmers J."/>
            <person name="Poulsen M."/>
            <person name="Beemelmanns C."/>
        </authorList>
    </citation>
    <scope>NUCLEOTIDE SEQUENCE [LARGE SCALE GENOMIC DNA]</scope>
    <source>
        <strain evidence="3 4">RB68</strain>
    </source>
</reference>
<feature type="compositionally biased region" description="Basic and acidic residues" evidence="1">
    <location>
        <begin position="68"/>
        <end position="80"/>
    </location>
</feature>
<dbReference type="RefSeq" id="WP_153532671.1">
    <property type="nucleotide sequence ID" value="NZ_WEGH01000002.1"/>
</dbReference>
<dbReference type="EMBL" id="WEGH01000002">
    <property type="protein sequence ID" value="MQY04430.1"/>
    <property type="molecule type" value="Genomic_DNA"/>
</dbReference>
<gene>
    <name evidence="3" type="ORF">ACRB68_24840</name>
</gene>
<feature type="region of interest" description="Disordered" evidence="1">
    <location>
        <begin position="165"/>
        <end position="199"/>
    </location>
</feature>
<organism evidence="3 4">
    <name type="scientific">Actinomadura macrotermitis</name>
    <dbReference type="NCBI Taxonomy" id="2585200"/>
    <lineage>
        <taxon>Bacteria</taxon>
        <taxon>Bacillati</taxon>
        <taxon>Actinomycetota</taxon>
        <taxon>Actinomycetes</taxon>
        <taxon>Streptosporangiales</taxon>
        <taxon>Thermomonosporaceae</taxon>
        <taxon>Actinomadura</taxon>
    </lineage>
</organism>
<evidence type="ECO:0000256" key="2">
    <source>
        <dbReference type="SAM" id="Phobius"/>
    </source>
</evidence>
<sequence>MRCPGCGSDTTPALPRCTRCNTPLNTVPDDEATTSDAPPAPPWQTPAEPDPWAVPPREAGDWFQPREQTYREQTRHDPPAHESPAAPPPGPAPWSEPADWNQPPPAPPGEMTISLSEEPWNEPQIWQPPPPPRRSRAPYFLIAAGVLALAAVALAIVFWPAGPSDPGSAASTAGPQPSQEASPPEETSDTPTEASPSGDLKAQATAVDGLLSDMSSTRSQLGTVIESGCSSSGLQGIRSERKAQLAKARELEVGALENGTELRDALVRALQASVDSNQAYLDEAPGCPGEDNATIADANSRASAAKREFLGYWNPNAEKAGLGARSEGDI</sequence>
<keyword evidence="4" id="KW-1185">Reference proteome</keyword>
<dbReference type="OrthoDB" id="3871904at2"/>
<dbReference type="AlphaFoldDB" id="A0A7K0BTB6"/>
<keyword evidence="2" id="KW-0472">Membrane</keyword>
<proteinExistence type="predicted"/>